<gene>
    <name evidence="1" type="ORF">QQZ08_012120</name>
</gene>
<proteinExistence type="predicted"/>
<evidence type="ECO:0000313" key="1">
    <source>
        <dbReference type="EMBL" id="KAK7416143.1"/>
    </source>
</evidence>
<dbReference type="Proteomes" id="UP001498421">
    <property type="component" value="Unassembled WGS sequence"/>
</dbReference>
<reference evidence="1 2" key="1">
    <citation type="journal article" date="2025" name="Microbiol. Resour. Announc.">
        <title>Draft genome sequences for Neonectria magnoliae and Neonectria punicea, canker pathogens of Liriodendron tulipifera and Acer saccharum in West Virginia.</title>
        <authorList>
            <person name="Petronek H.M."/>
            <person name="Kasson M.T."/>
            <person name="Metheny A.M."/>
            <person name="Stauder C.M."/>
            <person name="Lovett B."/>
            <person name="Lynch S.C."/>
            <person name="Garnas J.R."/>
            <person name="Kasson L.R."/>
            <person name="Stajich J.E."/>
        </authorList>
    </citation>
    <scope>NUCLEOTIDE SEQUENCE [LARGE SCALE GENOMIC DNA]</scope>
    <source>
        <strain evidence="1 2">NRRL 64651</strain>
    </source>
</reference>
<sequence length="125" mass="14238">AAARWYHYKAAEISTRHQCAVNGVNLTVAINVPWVLHMDSKFHQDLLGQKTRAVFKWLPRRLFETFRPRLATEAKDKVYALGISYSSDLVNFTIEYTQEVNEVSALVTKAMIRKGDVAQDGLDII</sequence>
<dbReference type="EMBL" id="JAZAVK010000218">
    <property type="protein sequence ID" value="KAK7416143.1"/>
    <property type="molecule type" value="Genomic_DNA"/>
</dbReference>
<evidence type="ECO:0000313" key="2">
    <source>
        <dbReference type="Proteomes" id="UP001498421"/>
    </source>
</evidence>
<comment type="caution">
    <text evidence="1">The sequence shown here is derived from an EMBL/GenBank/DDBJ whole genome shotgun (WGS) entry which is preliminary data.</text>
</comment>
<protein>
    <submittedName>
        <fullName evidence="1">Uncharacterized protein</fullName>
    </submittedName>
</protein>
<accession>A0ABR1H4W5</accession>
<keyword evidence="2" id="KW-1185">Reference proteome</keyword>
<name>A0ABR1H4W5_9HYPO</name>
<organism evidence="1 2">
    <name type="scientific">Neonectria magnoliae</name>
    <dbReference type="NCBI Taxonomy" id="2732573"/>
    <lineage>
        <taxon>Eukaryota</taxon>
        <taxon>Fungi</taxon>
        <taxon>Dikarya</taxon>
        <taxon>Ascomycota</taxon>
        <taxon>Pezizomycotina</taxon>
        <taxon>Sordariomycetes</taxon>
        <taxon>Hypocreomycetidae</taxon>
        <taxon>Hypocreales</taxon>
        <taxon>Nectriaceae</taxon>
        <taxon>Neonectria</taxon>
    </lineage>
</organism>
<feature type="non-terminal residue" evidence="1">
    <location>
        <position position="1"/>
    </location>
</feature>